<evidence type="ECO:0000313" key="3">
    <source>
        <dbReference type="Proteomes" id="UP000179467"/>
    </source>
</evidence>
<name>A0A1S1HAT9_9SPHN</name>
<feature type="transmembrane region" description="Helical" evidence="1">
    <location>
        <begin position="42"/>
        <end position="61"/>
    </location>
</feature>
<evidence type="ECO:0008006" key="4">
    <source>
        <dbReference type="Google" id="ProtNLM"/>
    </source>
</evidence>
<protein>
    <recommendedName>
        <fullName evidence="4">DUF2189 domain-containing protein</fullName>
    </recommendedName>
</protein>
<evidence type="ECO:0000313" key="2">
    <source>
        <dbReference type="EMBL" id="OHT18756.1"/>
    </source>
</evidence>
<feature type="transmembrane region" description="Helical" evidence="1">
    <location>
        <begin position="167"/>
        <end position="188"/>
    </location>
</feature>
<feature type="transmembrane region" description="Helical" evidence="1">
    <location>
        <begin position="117"/>
        <end position="136"/>
    </location>
</feature>
<dbReference type="RefSeq" id="WP_070932471.1">
    <property type="nucleotide sequence ID" value="NZ_MIPT01000001.1"/>
</dbReference>
<sequence length="261" mass="28518">MVAITPVSEEARIPDVRRIGMADLRWALAEGWHDFREKRGDILLVGFIYPLVGFIAAWFALNGELIPLLFPLVAGLSLLGPTVASGFYELARRREQGLESGWTHFFDPWSGPRGRELLLATLTLALLFVAWVGTAWRLYQGAFGLSQGLTISAFLEQLFTTNEGWRLIIFGNLVGLGFAVIALASSVVTFPMLVDRPVHVGTAIATSFKAATQNPVAIGTWGLIVAALLVIGCIPLFVGLAVVLPVLGYATWHLYTRLVER</sequence>
<keyword evidence="1" id="KW-1133">Transmembrane helix</keyword>
<evidence type="ECO:0000256" key="1">
    <source>
        <dbReference type="SAM" id="Phobius"/>
    </source>
</evidence>
<accession>A0A1S1HAT9</accession>
<dbReference type="InterPro" id="IPR018692">
    <property type="entry name" value="DUF2189"/>
</dbReference>
<feature type="transmembrane region" description="Helical" evidence="1">
    <location>
        <begin position="223"/>
        <end position="252"/>
    </location>
</feature>
<comment type="caution">
    <text evidence="2">The sequence shown here is derived from an EMBL/GenBank/DDBJ whole genome shotgun (WGS) entry which is preliminary data.</text>
</comment>
<reference evidence="2 3" key="1">
    <citation type="submission" date="2016-09" db="EMBL/GenBank/DDBJ databases">
        <title>Metabolic pathway, cell adaptation mechanisms and a novel monoxygenase revealed through proteogenomic-transcription analysis of a Sphingomonas haloaromaticamans strain degrading the fungicide ortho-phenylphenol.</title>
        <authorList>
            <person name="Perruchon C."/>
            <person name="Papadopoulou E.S."/>
            <person name="Rousidou C."/>
            <person name="Vasileiadis S."/>
            <person name="Tanou G."/>
            <person name="Amoutzias G."/>
            <person name="Molassiotis A."/>
            <person name="Karpouzas D.G."/>
        </authorList>
    </citation>
    <scope>NUCLEOTIDE SEQUENCE [LARGE SCALE GENOMIC DNA]</scope>
    <source>
        <strain evidence="2 3">P3</strain>
    </source>
</reference>
<dbReference type="Pfam" id="PF09955">
    <property type="entry name" value="DUF2189"/>
    <property type="match status" value="1"/>
</dbReference>
<dbReference type="EMBL" id="MIPT01000001">
    <property type="protein sequence ID" value="OHT18756.1"/>
    <property type="molecule type" value="Genomic_DNA"/>
</dbReference>
<gene>
    <name evidence="2" type="ORF">BHE75_00732</name>
</gene>
<dbReference type="AlphaFoldDB" id="A0A1S1HAT9"/>
<keyword evidence="1" id="KW-0472">Membrane</keyword>
<dbReference type="Proteomes" id="UP000179467">
    <property type="component" value="Unassembled WGS sequence"/>
</dbReference>
<dbReference type="OrthoDB" id="9809543at2"/>
<keyword evidence="1" id="KW-0812">Transmembrane</keyword>
<organism evidence="2 3">
    <name type="scientific">Edaphosphingomonas haloaromaticamans</name>
    <dbReference type="NCBI Taxonomy" id="653954"/>
    <lineage>
        <taxon>Bacteria</taxon>
        <taxon>Pseudomonadati</taxon>
        <taxon>Pseudomonadota</taxon>
        <taxon>Alphaproteobacteria</taxon>
        <taxon>Sphingomonadales</taxon>
        <taxon>Rhizorhabdaceae</taxon>
        <taxon>Edaphosphingomonas</taxon>
    </lineage>
</organism>
<proteinExistence type="predicted"/>
<keyword evidence="3" id="KW-1185">Reference proteome</keyword>
<feature type="transmembrane region" description="Helical" evidence="1">
    <location>
        <begin position="67"/>
        <end position="88"/>
    </location>
</feature>